<keyword evidence="1" id="KW-0175">Coiled coil</keyword>
<evidence type="ECO:0000256" key="1">
    <source>
        <dbReference type="SAM" id="Coils"/>
    </source>
</evidence>
<name>A0ABZ2YRH9_9BACT</name>
<organism evidence="3 4">
    <name type="scientific">Chitinophaga pollutisoli</name>
    <dbReference type="NCBI Taxonomy" id="3133966"/>
    <lineage>
        <taxon>Bacteria</taxon>
        <taxon>Pseudomonadati</taxon>
        <taxon>Bacteroidota</taxon>
        <taxon>Chitinophagia</taxon>
        <taxon>Chitinophagales</taxon>
        <taxon>Chitinophagaceae</taxon>
        <taxon>Chitinophaga</taxon>
    </lineage>
</organism>
<proteinExistence type="predicted"/>
<protein>
    <submittedName>
        <fullName evidence="3">Conjugal transfer protein TraI</fullName>
    </submittedName>
</protein>
<reference evidence="4" key="1">
    <citation type="submission" date="2024-03" db="EMBL/GenBank/DDBJ databases">
        <title>Chitinophaga horti sp. nov., isolated from garden soil.</title>
        <authorList>
            <person name="Lee D.S."/>
            <person name="Han D.M."/>
            <person name="Baek J.H."/>
            <person name="Choi D.G."/>
            <person name="Jeon J.H."/>
            <person name="Jeon C.O."/>
        </authorList>
    </citation>
    <scope>NUCLEOTIDE SEQUENCE [LARGE SCALE GENOMIC DNA]</scope>
    <source>
        <strain evidence="4">GPA1</strain>
    </source>
</reference>
<feature type="chain" id="PRO_5045467738" evidence="2">
    <location>
        <begin position="25"/>
        <end position="225"/>
    </location>
</feature>
<feature type="signal peptide" evidence="2">
    <location>
        <begin position="1"/>
        <end position="24"/>
    </location>
</feature>
<feature type="coiled-coil region" evidence="1">
    <location>
        <begin position="42"/>
        <end position="76"/>
    </location>
</feature>
<keyword evidence="2" id="KW-0732">Signal</keyword>
<dbReference type="RefSeq" id="WP_341836810.1">
    <property type="nucleotide sequence ID" value="NZ_CP149822.1"/>
</dbReference>
<sequence length="225" mass="25977">MRKILLFAIPFLFGTLLPTAPAKANPIVIVIKGVVKKILRAMDLAVQRIQNQTIRLQNAQKALENLLSKLKLDEISQWTEKQRELFAGYYDELNKVRTAISYYKRVRSIIEAQGQLVREYKQAVDLFSNTEYFKPAEIAHMLDVYTGILDHSIHNIDQITGVITSFTLKMSDAERLALIHKADQDVQRTLTDMRTFTDQNIMLVNQRLKNKIEIQTLKGLYNLEK</sequence>
<dbReference type="Proteomes" id="UP001485459">
    <property type="component" value="Chromosome"/>
</dbReference>
<evidence type="ECO:0000313" key="3">
    <source>
        <dbReference type="EMBL" id="WZN41967.1"/>
    </source>
</evidence>
<gene>
    <name evidence="3" type="ORF">WJU16_02820</name>
</gene>
<evidence type="ECO:0000256" key="2">
    <source>
        <dbReference type="SAM" id="SignalP"/>
    </source>
</evidence>
<evidence type="ECO:0000313" key="4">
    <source>
        <dbReference type="Proteomes" id="UP001485459"/>
    </source>
</evidence>
<dbReference type="EMBL" id="CP149822">
    <property type="protein sequence ID" value="WZN41967.1"/>
    <property type="molecule type" value="Genomic_DNA"/>
</dbReference>
<accession>A0ABZ2YRH9</accession>
<keyword evidence="4" id="KW-1185">Reference proteome</keyword>